<evidence type="ECO:0000313" key="3">
    <source>
        <dbReference type="EMBL" id="CEP12719.1"/>
    </source>
</evidence>
<dbReference type="Proteomes" id="UP000054107">
    <property type="component" value="Unassembled WGS sequence"/>
</dbReference>
<dbReference type="GO" id="GO:0043130">
    <property type="term" value="F:ubiquitin binding"/>
    <property type="evidence" value="ECO:0007669"/>
    <property type="project" value="InterPro"/>
</dbReference>
<dbReference type="SUPFAM" id="SSF46934">
    <property type="entry name" value="UBA-like"/>
    <property type="match status" value="1"/>
</dbReference>
<dbReference type="OrthoDB" id="9942608at2759"/>
<dbReference type="EMBL" id="LN728267">
    <property type="protein sequence ID" value="CEP12719.1"/>
    <property type="molecule type" value="Genomic_DNA"/>
</dbReference>
<feature type="domain" description="CUE" evidence="2">
    <location>
        <begin position="5"/>
        <end position="48"/>
    </location>
</feature>
<organism evidence="3 4">
    <name type="scientific">Parasitella parasitica</name>
    <dbReference type="NCBI Taxonomy" id="35722"/>
    <lineage>
        <taxon>Eukaryota</taxon>
        <taxon>Fungi</taxon>
        <taxon>Fungi incertae sedis</taxon>
        <taxon>Mucoromycota</taxon>
        <taxon>Mucoromycotina</taxon>
        <taxon>Mucoromycetes</taxon>
        <taxon>Mucorales</taxon>
        <taxon>Mucorineae</taxon>
        <taxon>Mucoraceae</taxon>
        <taxon>Parasitella</taxon>
    </lineage>
</organism>
<keyword evidence="4" id="KW-1185">Reference proteome</keyword>
<evidence type="ECO:0000256" key="1">
    <source>
        <dbReference type="SAM" id="MobiDB-lite"/>
    </source>
</evidence>
<feature type="compositionally biased region" description="Polar residues" evidence="1">
    <location>
        <begin position="198"/>
        <end position="215"/>
    </location>
</feature>
<name>A0A0B7NCI0_9FUNG</name>
<dbReference type="Gene3D" id="1.10.8.10">
    <property type="entry name" value="DNA helicase RuvA subunit, C-terminal domain"/>
    <property type="match status" value="1"/>
</dbReference>
<dbReference type="AlphaFoldDB" id="A0A0B7NCI0"/>
<evidence type="ECO:0000259" key="2">
    <source>
        <dbReference type="PROSITE" id="PS51140"/>
    </source>
</evidence>
<feature type="compositionally biased region" description="Polar residues" evidence="1">
    <location>
        <begin position="222"/>
        <end position="238"/>
    </location>
</feature>
<dbReference type="PROSITE" id="PS51140">
    <property type="entry name" value="CUE"/>
    <property type="match status" value="1"/>
</dbReference>
<dbReference type="InterPro" id="IPR003892">
    <property type="entry name" value="CUE"/>
</dbReference>
<evidence type="ECO:0000313" key="4">
    <source>
        <dbReference type="Proteomes" id="UP000054107"/>
    </source>
</evidence>
<dbReference type="InterPro" id="IPR009060">
    <property type="entry name" value="UBA-like_sf"/>
</dbReference>
<sequence>MENSLQNSNIDTLREAFPTLDPSIIDDVLYSVKGDLNMAFEMLLDMNYISTDESSDKPLPYTPPLPARAIREELAQWRQDLREESRRRSAANVPSSVSTLDLSCSNMLRSSNSTGVSLANEQNNRSNTQANFSFQPPLPARPSGNISGISFSASTPNVNYHQYDRGNGLSNDSTFMPSIAQRNHSTTNMSYYPALPSRRQSSTSNTNPFHENSIPQQQQQQGYQRSSNHRASSENDIPSVNPFEEPELPPPAYNEIQRDTIINLI</sequence>
<protein>
    <recommendedName>
        <fullName evidence="2">CUE domain-containing protein</fullName>
    </recommendedName>
</protein>
<reference evidence="3 4" key="1">
    <citation type="submission" date="2014-09" db="EMBL/GenBank/DDBJ databases">
        <authorList>
            <person name="Ellenberger Sabrina"/>
        </authorList>
    </citation>
    <scope>NUCLEOTIDE SEQUENCE [LARGE SCALE GENOMIC DNA]</scope>
    <source>
        <strain evidence="3 4">CBS 412.66</strain>
    </source>
</reference>
<feature type="region of interest" description="Disordered" evidence="1">
    <location>
        <begin position="188"/>
        <end position="255"/>
    </location>
</feature>
<accession>A0A0B7NCI0</accession>
<gene>
    <name evidence="3" type="primary">PARPA_06700.1 scaffold 23505</name>
</gene>
<dbReference type="Pfam" id="PF02845">
    <property type="entry name" value="CUE"/>
    <property type="match status" value="1"/>
</dbReference>
<proteinExistence type="predicted"/>